<feature type="compositionally biased region" description="Basic and acidic residues" evidence="1">
    <location>
        <begin position="1"/>
        <end position="10"/>
    </location>
</feature>
<protein>
    <submittedName>
        <fullName evidence="2">Uncharacterized protein</fullName>
    </submittedName>
</protein>
<evidence type="ECO:0000256" key="1">
    <source>
        <dbReference type="SAM" id="MobiDB-lite"/>
    </source>
</evidence>
<accession>A0AAE0XNB6</accession>
<reference evidence="2" key="1">
    <citation type="journal article" date="2023" name="G3 (Bethesda)">
        <title>A reference genome for the long-term kleptoplast-retaining sea slug Elysia crispata morphotype clarki.</title>
        <authorList>
            <person name="Eastman K.E."/>
            <person name="Pendleton A.L."/>
            <person name="Shaikh M.A."/>
            <person name="Suttiyut T."/>
            <person name="Ogas R."/>
            <person name="Tomko P."/>
            <person name="Gavelis G."/>
            <person name="Widhalm J.R."/>
            <person name="Wisecaver J.H."/>
        </authorList>
    </citation>
    <scope>NUCLEOTIDE SEQUENCE</scope>
    <source>
        <strain evidence="2">ECLA1</strain>
    </source>
</reference>
<name>A0AAE0XNB6_9GAST</name>
<keyword evidence="3" id="KW-1185">Reference proteome</keyword>
<comment type="caution">
    <text evidence="2">The sequence shown here is derived from an EMBL/GenBank/DDBJ whole genome shotgun (WGS) entry which is preliminary data.</text>
</comment>
<dbReference type="AlphaFoldDB" id="A0AAE0XNB6"/>
<organism evidence="2 3">
    <name type="scientific">Elysia crispata</name>
    <name type="common">lettuce slug</name>
    <dbReference type="NCBI Taxonomy" id="231223"/>
    <lineage>
        <taxon>Eukaryota</taxon>
        <taxon>Metazoa</taxon>
        <taxon>Spiralia</taxon>
        <taxon>Lophotrochozoa</taxon>
        <taxon>Mollusca</taxon>
        <taxon>Gastropoda</taxon>
        <taxon>Heterobranchia</taxon>
        <taxon>Euthyneura</taxon>
        <taxon>Panpulmonata</taxon>
        <taxon>Sacoglossa</taxon>
        <taxon>Placobranchoidea</taxon>
        <taxon>Plakobranchidae</taxon>
        <taxon>Elysia</taxon>
    </lineage>
</organism>
<evidence type="ECO:0000313" key="3">
    <source>
        <dbReference type="Proteomes" id="UP001283361"/>
    </source>
</evidence>
<dbReference type="EMBL" id="JAWDGP010007969">
    <property type="protein sequence ID" value="KAK3698688.1"/>
    <property type="molecule type" value="Genomic_DNA"/>
</dbReference>
<dbReference type="Proteomes" id="UP001283361">
    <property type="component" value="Unassembled WGS sequence"/>
</dbReference>
<evidence type="ECO:0000313" key="2">
    <source>
        <dbReference type="EMBL" id="KAK3698688.1"/>
    </source>
</evidence>
<gene>
    <name evidence="2" type="ORF">RRG08_046190</name>
</gene>
<feature type="region of interest" description="Disordered" evidence="1">
    <location>
        <begin position="1"/>
        <end position="36"/>
    </location>
</feature>
<proteinExistence type="predicted"/>
<sequence>MVDGVRREQEGEACTGGPDGCDNDGRLAPRRHNKKYPTRVEGQATCLRDRLAASGSFTLCCSTWPILPALNESQHCTRTGARQLSSLHVGSKGWPILMLESTNDKVMPPLDSPRRAQFSTKVQPSTPERIPNLTIGECVPRQGFTTDNLKKSALQALQNRRSFIGSLCQHGK</sequence>